<dbReference type="PANTHER" id="PTHR36507">
    <property type="entry name" value="BLL1555 PROTEIN"/>
    <property type="match status" value="1"/>
</dbReference>
<dbReference type="SUPFAM" id="SSF49503">
    <property type="entry name" value="Cupredoxins"/>
    <property type="match status" value="1"/>
</dbReference>
<name>A0A1F5G7R6_9BACT</name>
<dbReference type="Proteomes" id="UP000179102">
    <property type="component" value="Unassembled WGS sequence"/>
</dbReference>
<dbReference type="STRING" id="1797711.A2870_03950"/>
<organism evidence="3 4">
    <name type="scientific">Candidatus Curtissbacteria bacterium RIFCSPHIGHO2_01_FULL_41_11</name>
    <dbReference type="NCBI Taxonomy" id="1797711"/>
    <lineage>
        <taxon>Bacteria</taxon>
        <taxon>Candidatus Curtissiibacteriota</taxon>
    </lineage>
</organism>
<evidence type="ECO:0000313" key="3">
    <source>
        <dbReference type="EMBL" id="OGD87908.1"/>
    </source>
</evidence>
<dbReference type="PROSITE" id="PS51257">
    <property type="entry name" value="PROKAR_LIPOPROTEIN"/>
    <property type="match status" value="1"/>
</dbReference>
<evidence type="ECO:0000313" key="4">
    <source>
        <dbReference type="Proteomes" id="UP000179102"/>
    </source>
</evidence>
<feature type="chain" id="PRO_5009518702" description="EfeO-type cupredoxin-like domain-containing protein" evidence="1">
    <location>
        <begin position="24"/>
        <end position="117"/>
    </location>
</feature>
<proteinExistence type="predicted"/>
<dbReference type="AlphaFoldDB" id="A0A1F5G7R6"/>
<feature type="domain" description="EfeO-type cupredoxin-like" evidence="2">
    <location>
        <begin position="10"/>
        <end position="116"/>
    </location>
</feature>
<dbReference type="InterPro" id="IPR052721">
    <property type="entry name" value="ET_Amicyanin"/>
</dbReference>
<feature type="signal peptide" evidence="1">
    <location>
        <begin position="1"/>
        <end position="23"/>
    </location>
</feature>
<sequence>MVKAIILISALFALLLTVTGCTPKQPEAASVITFENGTYTPKNTSIKLGQTVTFVNKSNTDMWPASNIHPTHGIYPEFDPKKAVGPGKSWSFTFTKAGIWKFHDHLNPEITGTITVH</sequence>
<protein>
    <recommendedName>
        <fullName evidence="2">EfeO-type cupredoxin-like domain-containing protein</fullName>
    </recommendedName>
</protein>
<dbReference type="InterPro" id="IPR008972">
    <property type="entry name" value="Cupredoxin"/>
</dbReference>
<accession>A0A1F5G7R6</accession>
<evidence type="ECO:0000259" key="2">
    <source>
        <dbReference type="Pfam" id="PF13473"/>
    </source>
</evidence>
<keyword evidence="1" id="KW-0732">Signal</keyword>
<gene>
    <name evidence="3" type="ORF">A2870_03950</name>
</gene>
<evidence type="ECO:0000256" key="1">
    <source>
        <dbReference type="SAM" id="SignalP"/>
    </source>
</evidence>
<dbReference type="PANTHER" id="PTHR36507:SF1">
    <property type="entry name" value="BLL1555 PROTEIN"/>
    <property type="match status" value="1"/>
</dbReference>
<dbReference type="Pfam" id="PF13473">
    <property type="entry name" value="Cupredoxin_1"/>
    <property type="match status" value="1"/>
</dbReference>
<reference evidence="3 4" key="1">
    <citation type="journal article" date="2016" name="Nat. Commun.">
        <title>Thousands of microbial genomes shed light on interconnected biogeochemical processes in an aquifer system.</title>
        <authorList>
            <person name="Anantharaman K."/>
            <person name="Brown C.T."/>
            <person name="Hug L.A."/>
            <person name="Sharon I."/>
            <person name="Castelle C.J."/>
            <person name="Probst A.J."/>
            <person name="Thomas B.C."/>
            <person name="Singh A."/>
            <person name="Wilkins M.J."/>
            <person name="Karaoz U."/>
            <person name="Brodie E.L."/>
            <person name="Williams K.H."/>
            <person name="Hubbard S.S."/>
            <person name="Banfield J.F."/>
        </authorList>
    </citation>
    <scope>NUCLEOTIDE SEQUENCE [LARGE SCALE GENOMIC DNA]</scope>
</reference>
<dbReference type="InterPro" id="IPR028096">
    <property type="entry name" value="EfeO_Cupredoxin"/>
</dbReference>
<dbReference type="Gene3D" id="2.60.40.420">
    <property type="entry name" value="Cupredoxins - blue copper proteins"/>
    <property type="match status" value="1"/>
</dbReference>
<comment type="caution">
    <text evidence="3">The sequence shown here is derived from an EMBL/GenBank/DDBJ whole genome shotgun (WGS) entry which is preliminary data.</text>
</comment>
<dbReference type="EMBL" id="MFAZ01000007">
    <property type="protein sequence ID" value="OGD87908.1"/>
    <property type="molecule type" value="Genomic_DNA"/>
</dbReference>